<dbReference type="AlphaFoldDB" id="W7ELK5"/>
<name>W7ELK5_BIPV3</name>
<evidence type="ECO:0000313" key="2">
    <source>
        <dbReference type="EMBL" id="EUN25197.1"/>
    </source>
</evidence>
<protein>
    <submittedName>
        <fullName evidence="2">Uncharacterized protein</fullName>
    </submittedName>
</protein>
<feature type="region of interest" description="Disordered" evidence="1">
    <location>
        <begin position="67"/>
        <end position="114"/>
    </location>
</feature>
<reference evidence="2 3" key="1">
    <citation type="journal article" date="2013" name="PLoS Genet.">
        <title>Comparative genome structure, secondary metabolite, and effector coding capacity across Cochliobolus pathogens.</title>
        <authorList>
            <person name="Condon B.J."/>
            <person name="Leng Y."/>
            <person name="Wu D."/>
            <person name="Bushley K.E."/>
            <person name="Ohm R.A."/>
            <person name="Otillar R."/>
            <person name="Martin J."/>
            <person name="Schackwitz W."/>
            <person name="Grimwood J."/>
            <person name="MohdZainudin N."/>
            <person name="Xue C."/>
            <person name="Wang R."/>
            <person name="Manning V.A."/>
            <person name="Dhillon B."/>
            <person name="Tu Z.J."/>
            <person name="Steffenson B.J."/>
            <person name="Salamov A."/>
            <person name="Sun H."/>
            <person name="Lowry S."/>
            <person name="LaButti K."/>
            <person name="Han J."/>
            <person name="Copeland A."/>
            <person name="Lindquist E."/>
            <person name="Barry K."/>
            <person name="Schmutz J."/>
            <person name="Baker S.E."/>
            <person name="Ciuffetti L.M."/>
            <person name="Grigoriev I.V."/>
            <person name="Zhong S."/>
            <person name="Turgeon B.G."/>
        </authorList>
    </citation>
    <scope>NUCLEOTIDE SEQUENCE [LARGE SCALE GENOMIC DNA]</scope>
    <source>
        <strain evidence="2 3">FI3</strain>
    </source>
</reference>
<sequence>MPHKTKTRHHCPGQNGWVGDISPGNCNKSGNGSHCTKHQMLYTQGCGRYHSASLLAYRKCIGKMRANERQERAERQKAKDQEAKSKDDDFFNPGKKRTKPKEKDSDAEPDAGAA</sequence>
<dbReference type="EMBL" id="KI968755">
    <property type="protein sequence ID" value="EUN25197.1"/>
    <property type="molecule type" value="Genomic_DNA"/>
</dbReference>
<feature type="compositionally biased region" description="Basic residues" evidence="1">
    <location>
        <begin position="1"/>
        <end position="11"/>
    </location>
</feature>
<dbReference type="GeneID" id="26248658"/>
<dbReference type="Proteomes" id="UP000054337">
    <property type="component" value="Unassembled WGS sequence"/>
</dbReference>
<evidence type="ECO:0000313" key="3">
    <source>
        <dbReference type="Proteomes" id="UP000054337"/>
    </source>
</evidence>
<organism evidence="2 3">
    <name type="scientific">Bipolaris victoriae (strain FI3)</name>
    <name type="common">Victoria blight of oats agent</name>
    <name type="synonym">Cochliobolus victoriae</name>
    <dbReference type="NCBI Taxonomy" id="930091"/>
    <lineage>
        <taxon>Eukaryota</taxon>
        <taxon>Fungi</taxon>
        <taxon>Dikarya</taxon>
        <taxon>Ascomycota</taxon>
        <taxon>Pezizomycotina</taxon>
        <taxon>Dothideomycetes</taxon>
        <taxon>Pleosporomycetidae</taxon>
        <taxon>Pleosporales</taxon>
        <taxon>Pleosporineae</taxon>
        <taxon>Pleosporaceae</taxon>
        <taxon>Bipolaris</taxon>
    </lineage>
</organism>
<gene>
    <name evidence="2" type="ORF">COCVIDRAFT_104118</name>
</gene>
<evidence type="ECO:0000256" key="1">
    <source>
        <dbReference type="SAM" id="MobiDB-lite"/>
    </source>
</evidence>
<dbReference type="OrthoDB" id="3787552at2759"/>
<feature type="region of interest" description="Disordered" evidence="1">
    <location>
        <begin position="1"/>
        <end position="33"/>
    </location>
</feature>
<feature type="compositionally biased region" description="Basic and acidic residues" evidence="1">
    <location>
        <begin position="67"/>
        <end position="89"/>
    </location>
</feature>
<keyword evidence="3" id="KW-1185">Reference proteome</keyword>
<feature type="compositionally biased region" description="Polar residues" evidence="1">
    <location>
        <begin position="24"/>
        <end position="33"/>
    </location>
</feature>
<dbReference type="HOGENOM" id="CLU_2096655_0_0_1"/>
<dbReference type="RefSeq" id="XP_014554776.1">
    <property type="nucleotide sequence ID" value="XM_014699290.1"/>
</dbReference>
<accession>W7ELK5</accession>
<proteinExistence type="predicted"/>